<evidence type="ECO:0000313" key="10">
    <source>
        <dbReference type="EMBL" id="QWG00943.1"/>
    </source>
</evidence>
<dbReference type="PANTHER" id="PTHR30572">
    <property type="entry name" value="MEMBRANE COMPONENT OF TRANSPORTER-RELATED"/>
    <property type="match status" value="1"/>
</dbReference>
<feature type="domain" description="MacB-like periplasmic core" evidence="9">
    <location>
        <begin position="23"/>
        <end position="233"/>
    </location>
</feature>
<dbReference type="EMBL" id="CP076132">
    <property type="protein sequence ID" value="QWG00943.1"/>
    <property type="molecule type" value="Genomic_DNA"/>
</dbReference>
<dbReference type="Pfam" id="PF02687">
    <property type="entry name" value="FtsX"/>
    <property type="match status" value="1"/>
</dbReference>
<dbReference type="KEGG" id="fya:KMW28_14915"/>
<protein>
    <submittedName>
        <fullName evidence="10">ABC transporter permease</fullName>
    </submittedName>
</protein>
<comment type="subcellular location">
    <subcellularLocation>
        <location evidence="1">Cell membrane</location>
        <topology evidence="1">Multi-pass membrane protein</topology>
    </subcellularLocation>
</comment>
<evidence type="ECO:0000256" key="3">
    <source>
        <dbReference type="ARBA" id="ARBA00022692"/>
    </source>
</evidence>
<keyword evidence="2" id="KW-1003">Cell membrane</keyword>
<proteinExistence type="inferred from homology"/>
<evidence type="ECO:0000259" key="8">
    <source>
        <dbReference type="Pfam" id="PF02687"/>
    </source>
</evidence>
<dbReference type="InterPro" id="IPR025857">
    <property type="entry name" value="MacB_PCD"/>
</dbReference>
<organism evidence="10 11">
    <name type="scientific">Flammeovirga yaeyamensis</name>
    <dbReference type="NCBI Taxonomy" id="367791"/>
    <lineage>
        <taxon>Bacteria</taxon>
        <taxon>Pseudomonadati</taxon>
        <taxon>Bacteroidota</taxon>
        <taxon>Cytophagia</taxon>
        <taxon>Cytophagales</taxon>
        <taxon>Flammeovirgaceae</taxon>
        <taxon>Flammeovirga</taxon>
    </lineage>
</organism>
<dbReference type="PANTHER" id="PTHR30572:SF4">
    <property type="entry name" value="ABC TRANSPORTER PERMEASE YTRF"/>
    <property type="match status" value="1"/>
</dbReference>
<dbReference type="Proteomes" id="UP000678679">
    <property type="component" value="Chromosome 1"/>
</dbReference>
<evidence type="ECO:0000256" key="5">
    <source>
        <dbReference type="ARBA" id="ARBA00023136"/>
    </source>
</evidence>
<keyword evidence="4 7" id="KW-1133">Transmembrane helix</keyword>
<dbReference type="GO" id="GO:0022857">
    <property type="term" value="F:transmembrane transporter activity"/>
    <property type="evidence" value="ECO:0007669"/>
    <property type="project" value="TreeGrafter"/>
</dbReference>
<comment type="similarity">
    <text evidence="6">Belongs to the ABC-4 integral membrane protein family.</text>
</comment>
<evidence type="ECO:0000256" key="2">
    <source>
        <dbReference type="ARBA" id="ARBA00022475"/>
    </source>
</evidence>
<dbReference type="InterPro" id="IPR050250">
    <property type="entry name" value="Macrolide_Exporter_MacB"/>
</dbReference>
<feature type="domain" description="ABC3 transporter permease C-terminal" evidence="8">
    <location>
        <begin position="324"/>
        <end position="437"/>
    </location>
</feature>
<dbReference type="InterPro" id="IPR003838">
    <property type="entry name" value="ABC3_permease_C"/>
</dbReference>
<feature type="transmembrane region" description="Helical" evidence="7">
    <location>
        <begin position="21"/>
        <end position="43"/>
    </location>
</feature>
<feature type="transmembrane region" description="Helical" evidence="7">
    <location>
        <begin position="317"/>
        <end position="344"/>
    </location>
</feature>
<accession>A0AAX1N039</accession>
<evidence type="ECO:0000256" key="4">
    <source>
        <dbReference type="ARBA" id="ARBA00022989"/>
    </source>
</evidence>
<dbReference type="Pfam" id="PF12704">
    <property type="entry name" value="MacB_PCD"/>
    <property type="match status" value="1"/>
</dbReference>
<evidence type="ECO:0000256" key="1">
    <source>
        <dbReference type="ARBA" id="ARBA00004651"/>
    </source>
</evidence>
<dbReference type="AlphaFoldDB" id="A0AAX1N039"/>
<keyword evidence="3 7" id="KW-0812">Transmembrane</keyword>
<feature type="transmembrane region" description="Helical" evidence="7">
    <location>
        <begin position="404"/>
        <end position="426"/>
    </location>
</feature>
<evidence type="ECO:0000313" key="11">
    <source>
        <dbReference type="Proteomes" id="UP000678679"/>
    </source>
</evidence>
<feature type="transmembrane region" description="Helical" evidence="7">
    <location>
        <begin position="365"/>
        <end position="398"/>
    </location>
</feature>
<keyword evidence="5 7" id="KW-0472">Membrane</keyword>
<evidence type="ECO:0000256" key="6">
    <source>
        <dbReference type="ARBA" id="ARBA00038076"/>
    </source>
</evidence>
<name>A0AAX1N039_9BACT</name>
<gene>
    <name evidence="10" type="ORF">KMW28_14915</name>
</gene>
<evidence type="ECO:0000259" key="9">
    <source>
        <dbReference type="Pfam" id="PF12704"/>
    </source>
</evidence>
<keyword evidence="11" id="KW-1185">Reference proteome</keyword>
<reference evidence="10 11" key="1">
    <citation type="submission" date="2021-05" db="EMBL/GenBank/DDBJ databases">
        <title>Comparative genomic studies on the polysaccharide-degrading batcterial strains of the Flammeovirga genus.</title>
        <authorList>
            <person name="Zewei F."/>
            <person name="Zheng Z."/>
            <person name="Yu L."/>
            <person name="Ruyue G."/>
            <person name="Yanhong M."/>
            <person name="Yuanyuan C."/>
            <person name="Jingyan G."/>
            <person name="Wenjun H."/>
        </authorList>
    </citation>
    <scope>NUCLEOTIDE SEQUENCE [LARGE SCALE GENOMIC DNA]</scope>
    <source>
        <strain evidence="10 11">NBRC:100898</strain>
    </source>
</reference>
<sequence length="444" mass="48799">MLDRILINLSIALEAILANTLRSFLTALGIIFGVGAVIAMLAVGQGAQKEILDQMKLVGVNNIVITPIKEQSEEKLDDDNGGEDKKKFSPGLSVLDIENIAHTLPNIQKISPEIELDTYIIKNGIRRSTKLIGIENTYFEIYNHELSEGALFSNTHFKFGKPVCVIGRGLQTRFFSKENPIGKQIKCGGQWLTVVGVLKERMVSSKNLEKLGIRNANMDVYIPLNTMLIRYKDRAKVTKSDIQKASADAAQGKEQENKNVNYHQLDKVVIQMAESQHLSLAAEVLQKMLTRRHYDKVDFEISIPEMLLKQQQRTKDIFNIVLGAIASISLIVGGIGIMNIMLASVLERIKEIGLRISLGAKKQDIILQFLLEAVLISLSGGTIGVILGFIMATAIASVADIPTIVSFTSVLISFGVATSIGIIFGISPARKAANQDPIESLRYE</sequence>
<dbReference type="GO" id="GO:0005886">
    <property type="term" value="C:plasma membrane"/>
    <property type="evidence" value="ECO:0007669"/>
    <property type="project" value="UniProtKB-SubCell"/>
</dbReference>
<dbReference type="RefSeq" id="WP_169665250.1">
    <property type="nucleotide sequence ID" value="NZ_CP076132.1"/>
</dbReference>
<evidence type="ECO:0000256" key="7">
    <source>
        <dbReference type="SAM" id="Phobius"/>
    </source>
</evidence>